<sequence length="95" mass="10614">LNIRAEPMPDHEIDPNDDAQVAAYRNEVWPVVEEANHLGPAFAKVFKETILVASPNKSLPRSGKGTVQRKITLDLYAPEIEKLLVIHSGSQWVRS</sequence>
<proteinExistence type="predicted"/>
<dbReference type="Pfam" id="PF23562">
    <property type="entry name" value="AMP-binding_C_3"/>
    <property type="match status" value="1"/>
</dbReference>
<evidence type="ECO:0000313" key="2">
    <source>
        <dbReference type="Proteomes" id="UP000008370"/>
    </source>
</evidence>
<dbReference type="AlphaFoldDB" id="K5VTG4"/>
<dbReference type="OrthoDB" id="429813at2759"/>
<gene>
    <name evidence="1" type="ORF">PHACADRAFT_105973</name>
</gene>
<dbReference type="RefSeq" id="XP_007401890.1">
    <property type="nucleotide sequence ID" value="XM_007401828.1"/>
</dbReference>
<dbReference type="InParanoid" id="K5VTG4"/>
<dbReference type="HOGENOM" id="CLU_2419044_0_0_1"/>
<protein>
    <submittedName>
        <fullName evidence="1">Uncharacterized protein</fullName>
    </submittedName>
</protein>
<name>K5VTG4_PHACS</name>
<dbReference type="GeneID" id="18907380"/>
<dbReference type="EMBL" id="JH930480">
    <property type="protein sequence ID" value="EKM49839.1"/>
    <property type="molecule type" value="Genomic_DNA"/>
</dbReference>
<dbReference type="Proteomes" id="UP000008370">
    <property type="component" value="Unassembled WGS sequence"/>
</dbReference>
<reference evidence="1 2" key="1">
    <citation type="journal article" date="2012" name="BMC Genomics">
        <title>Comparative genomics of the white-rot fungi, Phanerochaete carnosa and P. chrysosporium, to elucidate the genetic basis of the distinct wood types they colonize.</title>
        <authorList>
            <person name="Suzuki H."/>
            <person name="MacDonald J."/>
            <person name="Syed K."/>
            <person name="Salamov A."/>
            <person name="Hori C."/>
            <person name="Aerts A."/>
            <person name="Henrissat B."/>
            <person name="Wiebenga A."/>
            <person name="vanKuyk P.A."/>
            <person name="Barry K."/>
            <person name="Lindquist E."/>
            <person name="LaButti K."/>
            <person name="Lapidus A."/>
            <person name="Lucas S."/>
            <person name="Coutinho P."/>
            <person name="Gong Y."/>
            <person name="Samejima M."/>
            <person name="Mahadevan R."/>
            <person name="Abou-Zaid M."/>
            <person name="de Vries R.P."/>
            <person name="Igarashi K."/>
            <person name="Yadav J.S."/>
            <person name="Grigoriev I.V."/>
            <person name="Master E.R."/>
        </authorList>
    </citation>
    <scope>NUCLEOTIDE SEQUENCE [LARGE SCALE GENOMIC DNA]</scope>
    <source>
        <strain evidence="1 2">HHB-10118-sp</strain>
    </source>
</reference>
<evidence type="ECO:0000313" key="1">
    <source>
        <dbReference type="EMBL" id="EKM49839.1"/>
    </source>
</evidence>
<feature type="non-terminal residue" evidence="1">
    <location>
        <position position="95"/>
    </location>
</feature>
<organism evidence="1 2">
    <name type="scientific">Phanerochaete carnosa (strain HHB-10118-sp)</name>
    <name type="common">White-rot fungus</name>
    <name type="synonym">Peniophora carnosa</name>
    <dbReference type="NCBI Taxonomy" id="650164"/>
    <lineage>
        <taxon>Eukaryota</taxon>
        <taxon>Fungi</taxon>
        <taxon>Dikarya</taxon>
        <taxon>Basidiomycota</taxon>
        <taxon>Agaricomycotina</taxon>
        <taxon>Agaricomycetes</taxon>
        <taxon>Polyporales</taxon>
        <taxon>Phanerochaetaceae</taxon>
        <taxon>Phanerochaete</taxon>
    </lineage>
</organism>
<dbReference type="KEGG" id="pco:PHACADRAFT_105973"/>
<accession>K5VTG4</accession>
<keyword evidence="2" id="KW-1185">Reference proteome</keyword>